<accession>A0A172QQ66</accession>
<sequence length="175" mass="20223">MSDWNHNIAYRPWLMSKLKKTRSLLDVGSGDHSFAAYAGHQVAHIDVVDPLINTRFEEFQPTQSYDAITFIASLHHMNTEEALTKALRLLNPGGKLLVVGLAKNKTATDWIISGFQVLISRLLGLINNEQQNYLFPTKEPAESLREIRKLTKRLLPHRRIRRGIYFRYLLEWTKP</sequence>
<keyword evidence="1" id="KW-0808">Transferase</keyword>
<dbReference type="STRING" id="1652495.ccrud_00390"/>
<organism evidence="1 2">
    <name type="scientific">Corynebacterium crudilactis</name>
    <dbReference type="NCBI Taxonomy" id="1652495"/>
    <lineage>
        <taxon>Bacteria</taxon>
        <taxon>Bacillati</taxon>
        <taxon>Actinomycetota</taxon>
        <taxon>Actinomycetes</taxon>
        <taxon>Mycobacteriales</taxon>
        <taxon>Corynebacteriaceae</taxon>
        <taxon>Corynebacterium</taxon>
    </lineage>
</organism>
<dbReference type="AlphaFoldDB" id="A0A172QQ66"/>
<reference evidence="1 2" key="1">
    <citation type="submission" date="2016-05" db="EMBL/GenBank/DDBJ databases">
        <title>Complete genome sequence of Corynebacterium crudilactis, a new Corynebacterium species isolated from raw cow's milk.</title>
        <authorList>
            <person name="Christian R."/>
            <person name="Zimmermann J."/>
            <person name="Lipski A."/>
            <person name="Kalinowski J."/>
        </authorList>
    </citation>
    <scope>NUCLEOTIDE SEQUENCE [LARGE SCALE GENOMIC DNA]</scope>
    <source>
        <strain evidence="1 2">JZ16</strain>
    </source>
</reference>
<evidence type="ECO:0000313" key="2">
    <source>
        <dbReference type="Proteomes" id="UP000076929"/>
    </source>
</evidence>
<evidence type="ECO:0000313" key="1">
    <source>
        <dbReference type="EMBL" id="ANE02836.1"/>
    </source>
</evidence>
<dbReference type="KEGG" id="ccjz:ccrud_00390"/>
<protein>
    <submittedName>
        <fullName evidence="1">SAM-dependent methyltransferase</fullName>
    </submittedName>
</protein>
<dbReference type="Pfam" id="PF13489">
    <property type="entry name" value="Methyltransf_23"/>
    <property type="match status" value="1"/>
</dbReference>
<proteinExistence type="predicted"/>
<keyword evidence="1" id="KW-0489">Methyltransferase</keyword>
<dbReference type="GO" id="GO:0032259">
    <property type="term" value="P:methylation"/>
    <property type="evidence" value="ECO:0007669"/>
    <property type="project" value="UniProtKB-KW"/>
</dbReference>
<dbReference type="RefSeq" id="WP_066563296.1">
    <property type="nucleotide sequence ID" value="NZ_CP015622.1"/>
</dbReference>
<dbReference type="SUPFAM" id="SSF53335">
    <property type="entry name" value="S-adenosyl-L-methionine-dependent methyltransferases"/>
    <property type="match status" value="1"/>
</dbReference>
<dbReference type="CDD" id="cd02440">
    <property type="entry name" value="AdoMet_MTases"/>
    <property type="match status" value="1"/>
</dbReference>
<dbReference type="Proteomes" id="UP000076929">
    <property type="component" value="Chromosome"/>
</dbReference>
<gene>
    <name evidence="1" type="ORF">ccrud_00390</name>
</gene>
<keyword evidence="2" id="KW-1185">Reference proteome</keyword>
<name>A0A172QQ66_9CORY</name>
<dbReference type="InterPro" id="IPR029063">
    <property type="entry name" value="SAM-dependent_MTases_sf"/>
</dbReference>
<dbReference type="GO" id="GO:0008168">
    <property type="term" value="F:methyltransferase activity"/>
    <property type="evidence" value="ECO:0007669"/>
    <property type="project" value="UniProtKB-KW"/>
</dbReference>
<dbReference type="OrthoDB" id="6064711at2"/>
<dbReference type="EMBL" id="CP015622">
    <property type="protein sequence ID" value="ANE02836.1"/>
    <property type="molecule type" value="Genomic_DNA"/>
</dbReference>
<dbReference type="Gene3D" id="3.40.50.150">
    <property type="entry name" value="Vaccinia Virus protein VP39"/>
    <property type="match status" value="1"/>
</dbReference>